<feature type="region of interest" description="Disordered" evidence="1">
    <location>
        <begin position="1"/>
        <end position="35"/>
    </location>
</feature>
<evidence type="ECO:0000313" key="3">
    <source>
        <dbReference type="Proteomes" id="UP000324222"/>
    </source>
</evidence>
<organism evidence="2 3">
    <name type="scientific">Portunus trituberculatus</name>
    <name type="common">Swimming crab</name>
    <name type="synonym">Neptunus trituberculatus</name>
    <dbReference type="NCBI Taxonomy" id="210409"/>
    <lineage>
        <taxon>Eukaryota</taxon>
        <taxon>Metazoa</taxon>
        <taxon>Ecdysozoa</taxon>
        <taxon>Arthropoda</taxon>
        <taxon>Crustacea</taxon>
        <taxon>Multicrustacea</taxon>
        <taxon>Malacostraca</taxon>
        <taxon>Eumalacostraca</taxon>
        <taxon>Eucarida</taxon>
        <taxon>Decapoda</taxon>
        <taxon>Pleocyemata</taxon>
        <taxon>Brachyura</taxon>
        <taxon>Eubrachyura</taxon>
        <taxon>Portunoidea</taxon>
        <taxon>Portunidae</taxon>
        <taxon>Portuninae</taxon>
        <taxon>Portunus</taxon>
    </lineage>
</organism>
<comment type="caution">
    <text evidence="2">The sequence shown here is derived from an EMBL/GenBank/DDBJ whole genome shotgun (WGS) entry which is preliminary data.</text>
</comment>
<reference evidence="2 3" key="1">
    <citation type="submission" date="2019-05" db="EMBL/GenBank/DDBJ databases">
        <title>Another draft genome of Portunus trituberculatus and its Hox gene families provides insights of decapod evolution.</title>
        <authorList>
            <person name="Jeong J.-H."/>
            <person name="Song I."/>
            <person name="Kim S."/>
            <person name="Choi T."/>
            <person name="Kim D."/>
            <person name="Ryu S."/>
            <person name="Kim W."/>
        </authorList>
    </citation>
    <scope>NUCLEOTIDE SEQUENCE [LARGE SCALE GENOMIC DNA]</scope>
    <source>
        <tissue evidence="2">Muscle</tissue>
    </source>
</reference>
<dbReference type="EMBL" id="VSRR010000024">
    <property type="protein sequence ID" value="MPC08301.1"/>
    <property type="molecule type" value="Genomic_DNA"/>
</dbReference>
<name>A0A5B7CHT5_PORTR</name>
<gene>
    <name evidence="2" type="ORF">E2C01_000882</name>
</gene>
<keyword evidence="3" id="KW-1185">Reference proteome</keyword>
<proteinExistence type="predicted"/>
<dbReference type="Proteomes" id="UP000324222">
    <property type="component" value="Unassembled WGS sequence"/>
</dbReference>
<sequence>MLEPVGPEPHAYLPRSSTLISSEDGREHQAATPFPERLQQPWVASGANHNQEKVFVVTASFSLYRHV</sequence>
<evidence type="ECO:0000256" key="1">
    <source>
        <dbReference type="SAM" id="MobiDB-lite"/>
    </source>
</evidence>
<dbReference type="AlphaFoldDB" id="A0A5B7CHT5"/>
<accession>A0A5B7CHT5</accession>
<evidence type="ECO:0000313" key="2">
    <source>
        <dbReference type="EMBL" id="MPC08301.1"/>
    </source>
</evidence>
<protein>
    <submittedName>
        <fullName evidence="2">Uncharacterized protein</fullName>
    </submittedName>
</protein>